<proteinExistence type="predicted"/>
<dbReference type="GeneID" id="54992315"/>
<evidence type="ECO:0000313" key="1">
    <source>
        <dbReference type="EMBL" id="AWN04668.1"/>
    </source>
</evidence>
<gene>
    <name evidence="1" type="primary">49</name>
    <name evidence="1" type="ORF">PBI_SQUASH_49</name>
</gene>
<protein>
    <submittedName>
        <fullName evidence="1">Uncharacterized protein</fullName>
    </submittedName>
</protein>
<keyword evidence="2" id="KW-1185">Reference proteome</keyword>
<reference evidence="1 2" key="1">
    <citation type="submission" date="2018-04" db="EMBL/GenBank/DDBJ databases">
        <authorList>
            <person name="Fournier C.T."/>
            <person name="Kim C.J."/>
            <person name="Romero I.G."/>
            <person name="Sanchez M."/>
            <person name="Do N."/>
            <person name="Wu S."/>
            <person name="Mosier S.A."/>
            <person name="Wang J."/>
            <person name="Lund A."/>
            <person name="Moberg-Parker J."/>
            <person name="Stanton A.-C.J."/>
            <person name="Garlena R.A."/>
            <person name="Russell D.A."/>
            <person name="Pope W.H."/>
            <person name="Jacobs-Sera D."/>
            <person name="Hatfull G.F."/>
        </authorList>
    </citation>
    <scope>NUCLEOTIDE SEQUENCE [LARGE SCALE GENOMIC DNA]</scope>
</reference>
<dbReference type="Proteomes" id="UP000246514">
    <property type="component" value="Segment"/>
</dbReference>
<sequence length="155" mass="16665">MGARASRRRHEGRAIRKQLRAHRELGKRFTQVGIAAGKFARAFTYFVKVLNTTSGSIAFAQQPDGTTLIGIDPGVGHPSQSGVEAVRSTHSVAEKVDAMAARMGFTLASWQRDLAVATLTDQPGLIEAPKGAGKVNTQRVIDGVRADLAWVDEVQ</sequence>
<organism evidence="1 2">
    <name type="scientific">Microbacterium phage Squash</name>
    <dbReference type="NCBI Taxonomy" id="2182357"/>
    <lineage>
        <taxon>Viruses</taxon>
        <taxon>Duplodnaviria</taxon>
        <taxon>Heunggongvirae</taxon>
        <taxon>Uroviricota</taxon>
        <taxon>Caudoviricetes</taxon>
        <taxon>Squashvirus</taxon>
        <taxon>Squashvirus squash</taxon>
    </lineage>
</organism>
<dbReference type="EMBL" id="MH153813">
    <property type="protein sequence ID" value="AWN04668.1"/>
    <property type="molecule type" value="Genomic_DNA"/>
</dbReference>
<dbReference type="KEGG" id="vg:54992315"/>
<accession>A0A2U8UM38</accession>
<evidence type="ECO:0000313" key="2">
    <source>
        <dbReference type="Proteomes" id="UP000246514"/>
    </source>
</evidence>
<dbReference type="RefSeq" id="YP_009801788.1">
    <property type="nucleotide sequence ID" value="NC_047975.1"/>
</dbReference>
<name>A0A2U8UM38_9CAUD</name>